<gene>
    <name evidence="2" type="ORF">LC586_18395</name>
</gene>
<sequence>MFGNWSWRRVLKTFGGLAVGIASISTVNYLTTNHLALATSNSSQLQNSNQLSISKGKSSPENILVAQNPVLSSPITRTINGAEVTAYAFYRYYNPSIGDHFYTVNFAELGNGNGGYISEGIAAYISTQQDPGTIPLYRAYSGSATDHFYTTNLSELVAAGGSSGYVYEGVAGYIYSMPFTGTTPLYRYYSSGGTDHFYTTNFGELGGGRNGYVFEGIVGYVIPN</sequence>
<evidence type="ECO:0000259" key="1">
    <source>
        <dbReference type="Pfam" id="PF18885"/>
    </source>
</evidence>
<name>A0ABS8IAF5_9NOSO</name>
<dbReference type="Proteomes" id="UP001199525">
    <property type="component" value="Unassembled WGS sequence"/>
</dbReference>
<dbReference type="EMBL" id="JAIVFQ010000026">
    <property type="protein sequence ID" value="MCC5601121.1"/>
    <property type="molecule type" value="Genomic_DNA"/>
</dbReference>
<dbReference type="RefSeq" id="WP_229486166.1">
    <property type="nucleotide sequence ID" value="NZ_JAIVFQ010000026.1"/>
</dbReference>
<dbReference type="InterPro" id="IPR043708">
    <property type="entry name" value="DUF5648"/>
</dbReference>
<evidence type="ECO:0000313" key="2">
    <source>
        <dbReference type="EMBL" id="MCC5601121.1"/>
    </source>
</evidence>
<evidence type="ECO:0000313" key="3">
    <source>
        <dbReference type="Proteomes" id="UP001199525"/>
    </source>
</evidence>
<reference evidence="2 3" key="1">
    <citation type="journal article" date="2021" name="Microorganisms">
        <title>Genome Evolution of Filamentous Cyanobacterium Nostoc Species: From Facultative Symbiosis to Free Living.</title>
        <authorList>
            <person name="Huo D."/>
            <person name="Li H."/>
            <person name="Cai F."/>
            <person name="Guo X."/>
            <person name="Qiao Z."/>
            <person name="Wang W."/>
            <person name="Yu G."/>
            <person name="Li R."/>
        </authorList>
    </citation>
    <scope>NUCLEOTIDE SEQUENCE [LARGE SCALE GENOMIC DNA]</scope>
    <source>
        <strain evidence="2 3">CHAB 5714</strain>
    </source>
</reference>
<protein>
    <recommendedName>
        <fullName evidence="1">DUF5648 domain-containing protein</fullName>
    </recommendedName>
</protein>
<dbReference type="Pfam" id="PF18885">
    <property type="entry name" value="DUF5648"/>
    <property type="match status" value="1"/>
</dbReference>
<accession>A0ABS8IAF5</accession>
<feature type="domain" description="DUF5648" evidence="1">
    <location>
        <begin position="89"/>
        <end position="221"/>
    </location>
</feature>
<comment type="caution">
    <text evidence="2">The sequence shown here is derived from an EMBL/GenBank/DDBJ whole genome shotgun (WGS) entry which is preliminary data.</text>
</comment>
<keyword evidence="3" id="KW-1185">Reference proteome</keyword>
<organism evidence="2 3">
    <name type="scientific">Nostoc favosum CHAB5714</name>
    <dbReference type="NCBI Taxonomy" id="2780399"/>
    <lineage>
        <taxon>Bacteria</taxon>
        <taxon>Bacillati</taxon>
        <taxon>Cyanobacteriota</taxon>
        <taxon>Cyanophyceae</taxon>
        <taxon>Nostocales</taxon>
        <taxon>Nostocaceae</taxon>
        <taxon>Nostoc</taxon>
        <taxon>Nostoc favosum</taxon>
    </lineage>
</organism>
<proteinExistence type="predicted"/>